<dbReference type="EMBL" id="CP024955">
    <property type="protein sequence ID" value="ATY86175.1"/>
    <property type="molecule type" value="Genomic_DNA"/>
</dbReference>
<dbReference type="InterPro" id="IPR041633">
    <property type="entry name" value="Polbeta"/>
</dbReference>
<dbReference type="SUPFAM" id="SSF81301">
    <property type="entry name" value="Nucleotidyltransferase"/>
    <property type="match status" value="1"/>
</dbReference>
<gene>
    <name evidence="2" type="ORF">CVV65_15580</name>
</gene>
<dbReference type="PANTHER" id="PTHR43852:SF2">
    <property type="entry name" value="PROTEIN ADENYLYLTRANSFERASE MNTA"/>
    <property type="match status" value="1"/>
</dbReference>
<keyword evidence="2" id="KW-0808">Transferase</keyword>
<dbReference type="RefSeq" id="WP_100668923.1">
    <property type="nucleotide sequence ID" value="NZ_CP024955.1"/>
</dbReference>
<sequence length="109" mass="12608">MDRTALLETVRRIALEHVRGTDVRVYLFGSWARGEERRSSDIDIGLWSSRPLSREWIASLRERFEESTVPRRVDVVDLTRVDPAFVQRVLKEGIQWSDSEIASKPPSGR</sequence>
<proteinExistence type="predicted"/>
<dbReference type="Pfam" id="PF18765">
    <property type="entry name" value="Polbeta"/>
    <property type="match status" value="1"/>
</dbReference>
<dbReference type="PANTHER" id="PTHR43852">
    <property type="entry name" value="NUCLEOTIDYLTRANSFERASE"/>
    <property type="match status" value="1"/>
</dbReference>
<dbReference type="Gene3D" id="3.30.460.10">
    <property type="entry name" value="Beta Polymerase, domain 2"/>
    <property type="match status" value="1"/>
</dbReference>
<dbReference type="AlphaFoldDB" id="A0A2K8NAN3"/>
<dbReference type="InterPro" id="IPR043519">
    <property type="entry name" value="NT_sf"/>
</dbReference>
<dbReference type="Proteomes" id="UP000231932">
    <property type="component" value="Chromosome"/>
</dbReference>
<dbReference type="GO" id="GO:0016740">
    <property type="term" value="F:transferase activity"/>
    <property type="evidence" value="ECO:0007669"/>
    <property type="project" value="UniProtKB-KW"/>
</dbReference>
<evidence type="ECO:0000313" key="2">
    <source>
        <dbReference type="EMBL" id="ATY86175.1"/>
    </source>
</evidence>
<dbReference type="InterPro" id="IPR052930">
    <property type="entry name" value="TA_antitoxin_MntA"/>
</dbReference>
<organism evidence="2 3">
    <name type="scientific">Kyrpidia spormannii</name>
    <dbReference type="NCBI Taxonomy" id="2055160"/>
    <lineage>
        <taxon>Bacteria</taxon>
        <taxon>Bacillati</taxon>
        <taxon>Bacillota</taxon>
        <taxon>Bacilli</taxon>
        <taxon>Bacillales</taxon>
        <taxon>Alicyclobacillaceae</taxon>
        <taxon>Kyrpidia</taxon>
    </lineage>
</organism>
<dbReference type="OrthoDB" id="9809668at2"/>
<protein>
    <submittedName>
        <fullName evidence="2">Nucleotidyltransferase domain-containing protein</fullName>
    </submittedName>
</protein>
<dbReference type="CDD" id="cd05403">
    <property type="entry name" value="NT_KNTase_like"/>
    <property type="match status" value="1"/>
</dbReference>
<reference evidence="3" key="1">
    <citation type="submission" date="2017-11" db="EMBL/GenBank/DDBJ databases">
        <title>Complete Genome Sequence of Kyrpidia sp. Strain EA-1, a thermophilic, hydrogen-oxidizing Bacterium, isolated from the Azores.</title>
        <authorList>
            <person name="Reiner J.E."/>
            <person name="Lapp C.J."/>
            <person name="Bunk B."/>
            <person name="Gescher J."/>
        </authorList>
    </citation>
    <scope>NUCLEOTIDE SEQUENCE [LARGE SCALE GENOMIC DNA]</scope>
    <source>
        <strain evidence="3">EA-1</strain>
    </source>
</reference>
<name>A0A2K8NAN3_9BACL</name>
<evidence type="ECO:0000313" key="3">
    <source>
        <dbReference type="Proteomes" id="UP000231932"/>
    </source>
</evidence>
<feature type="domain" description="Polymerase beta nucleotidyltransferase" evidence="1">
    <location>
        <begin position="25"/>
        <end position="94"/>
    </location>
</feature>
<evidence type="ECO:0000259" key="1">
    <source>
        <dbReference type="Pfam" id="PF18765"/>
    </source>
</evidence>
<keyword evidence="3" id="KW-1185">Reference proteome</keyword>
<accession>A0A2K8NAN3</accession>
<dbReference type="KEGG" id="kyr:CVV65_15580"/>